<accession>A0A5S9R0X6</accession>
<feature type="transmembrane region" description="Helical" evidence="1">
    <location>
        <begin position="163"/>
        <end position="179"/>
    </location>
</feature>
<feature type="transmembrane region" description="Helical" evidence="1">
    <location>
        <begin position="343"/>
        <end position="362"/>
    </location>
</feature>
<keyword evidence="1" id="KW-0472">Membrane</keyword>
<evidence type="ECO:0000313" key="3">
    <source>
        <dbReference type="Proteomes" id="UP000441399"/>
    </source>
</evidence>
<dbReference type="OrthoDB" id="8457229at2"/>
<keyword evidence="1" id="KW-1133">Transmembrane helix</keyword>
<protein>
    <recommendedName>
        <fullName evidence="4">Glycosyltransferase RgtA/B/C/D-like domain-containing protein</fullName>
    </recommendedName>
</protein>
<feature type="transmembrane region" description="Helical" evidence="1">
    <location>
        <begin position="311"/>
        <end position="331"/>
    </location>
</feature>
<sequence>MDVNNEPGLILPTNRYAFSKHAIVGLTVLSACLLYFAFLQLPASDYWFLSHILFHDDSYYYFEIAKNSALTGRMTFSGYSETNGFHPAWAYALGLLSRIHSESAADIEPVVVQVALFLGFVSSVLFILICNSSLRRLELPAHSLCVAFLYAVLWEYFFDGMESALVLTLLSVLLYSVIAERRFLVILCSAALVWVRVDMLFFVPVFFCMGVVLGDTPRNKWLQHAGVLFACVIASLFAKHVVMGGHVSATVKLVWALHGLLHDIQTNHSVSQFLLARMGYAISFLGTLLSTPMSAFNPVVLFNPTEDTRGVLVLAGAAVMFLYTIASFWVFKAYGNTKRLTVSLIMVSGSCLYALLVSFLGWKPEWQWYLAGPSFVAWMGFLMLFAATNPARLGMRLPQVAASIVIVFAMIGAVRFYQHLLSVQPREWRFVYQSMADVVDGLQLREGARVGTWAAGHVGFYSQTDIVNLEGLIEHPSVFDAFIQDDISPVIKTHKIEYILIKTSKESIEKSVKAAKGGKPQWSMSQRTRVFKDLQYSLVREFSLSGDRVAFSLYKIH</sequence>
<dbReference type="AlphaFoldDB" id="A0A5S9R0X6"/>
<dbReference type="EMBL" id="CACSIO010000061">
    <property type="protein sequence ID" value="CAA0125085.1"/>
    <property type="molecule type" value="Genomic_DNA"/>
</dbReference>
<feature type="transmembrane region" description="Helical" evidence="1">
    <location>
        <begin position="225"/>
        <end position="242"/>
    </location>
</feature>
<dbReference type="Proteomes" id="UP000441399">
    <property type="component" value="Unassembled WGS sequence"/>
</dbReference>
<keyword evidence="1" id="KW-0812">Transmembrane</keyword>
<evidence type="ECO:0000313" key="2">
    <source>
        <dbReference type="EMBL" id="CAA0125085.1"/>
    </source>
</evidence>
<feature type="transmembrane region" description="Helical" evidence="1">
    <location>
        <begin position="191"/>
        <end position="213"/>
    </location>
</feature>
<keyword evidence="3" id="KW-1185">Reference proteome</keyword>
<evidence type="ECO:0000256" key="1">
    <source>
        <dbReference type="SAM" id="Phobius"/>
    </source>
</evidence>
<evidence type="ECO:0008006" key="4">
    <source>
        <dbReference type="Google" id="ProtNLM"/>
    </source>
</evidence>
<proteinExistence type="predicted"/>
<feature type="transmembrane region" description="Helical" evidence="1">
    <location>
        <begin position="400"/>
        <end position="417"/>
    </location>
</feature>
<name>A0A5S9R0X6_9GAMM</name>
<reference evidence="2 3" key="1">
    <citation type="submission" date="2019-11" db="EMBL/GenBank/DDBJ databases">
        <authorList>
            <person name="Holert J."/>
        </authorList>
    </citation>
    <scope>NUCLEOTIDE SEQUENCE [LARGE SCALE GENOMIC DNA]</scope>
    <source>
        <strain evidence="2">SB11_3</strain>
    </source>
</reference>
<gene>
    <name evidence="2" type="ORF">OPDIPICF_03346</name>
</gene>
<feature type="transmembrane region" description="Helical" evidence="1">
    <location>
        <begin position="21"/>
        <end position="41"/>
    </location>
</feature>
<feature type="transmembrane region" description="Helical" evidence="1">
    <location>
        <begin position="274"/>
        <end position="291"/>
    </location>
</feature>
<organism evidence="2 3">
    <name type="scientific">BD1-7 clade bacterium</name>
    <dbReference type="NCBI Taxonomy" id="2029982"/>
    <lineage>
        <taxon>Bacteria</taxon>
        <taxon>Pseudomonadati</taxon>
        <taxon>Pseudomonadota</taxon>
        <taxon>Gammaproteobacteria</taxon>
        <taxon>Cellvibrionales</taxon>
        <taxon>Spongiibacteraceae</taxon>
        <taxon>BD1-7 clade</taxon>
    </lineage>
</organism>
<feature type="transmembrane region" description="Helical" evidence="1">
    <location>
        <begin position="368"/>
        <end position="388"/>
    </location>
</feature>
<feature type="transmembrane region" description="Helical" evidence="1">
    <location>
        <begin position="137"/>
        <end position="157"/>
    </location>
</feature>
<feature type="transmembrane region" description="Helical" evidence="1">
    <location>
        <begin position="110"/>
        <end position="130"/>
    </location>
</feature>